<evidence type="ECO:0000313" key="1">
    <source>
        <dbReference type="EMBL" id="KKN58649.1"/>
    </source>
</evidence>
<reference evidence="1" key="1">
    <citation type="journal article" date="2015" name="Nature">
        <title>Complex archaea that bridge the gap between prokaryotes and eukaryotes.</title>
        <authorList>
            <person name="Spang A."/>
            <person name="Saw J.H."/>
            <person name="Jorgensen S.L."/>
            <person name="Zaremba-Niedzwiedzka K."/>
            <person name="Martijn J."/>
            <person name="Lind A.E."/>
            <person name="van Eijk R."/>
            <person name="Schleper C."/>
            <person name="Guy L."/>
            <person name="Ettema T.J."/>
        </authorList>
    </citation>
    <scope>NUCLEOTIDE SEQUENCE</scope>
</reference>
<organism evidence="1">
    <name type="scientific">marine sediment metagenome</name>
    <dbReference type="NCBI Taxonomy" id="412755"/>
    <lineage>
        <taxon>unclassified sequences</taxon>
        <taxon>metagenomes</taxon>
        <taxon>ecological metagenomes</taxon>
    </lineage>
</organism>
<proteinExistence type="predicted"/>
<sequence length="88" mass="9773">MPVKKTKCNPDEMASWIKNAKNALEMIPDASKATLAKQREVFLKTINELKGCVPKPKGGGGGARTKELADHYRAIQEKTGKAWKDYNK</sequence>
<protein>
    <submittedName>
        <fullName evidence="1">Uncharacterized protein</fullName>
    </submittedName>
</protein>
<gene>
    <name evidence="1" type="ORF">LCGC14_0550160</name>
</gene>
<dbReference type="AlphaFoldDB" id="A0A0F9RV18"/>
<comment type="caution">
    <text evidence="1">The sequence shown here is derived from an EMBL/GenBank/DDBJ whole genome shotgun (WGS) entry which is preliminary data.</text>
</comment>
<name>A0A0F9RV18_9ZZZZ</name>
<accession>A0A0F9RV18</accession>
<dbReference type="EMBL" id="LAZR01000753">
    <property type="protein sequence ID" value="KKN58649.1"/>
    <property type="molecule type" value="Genomic_DNA"/>
</dbReference>